<evidence type="ECO:0000313" key="2">
    <source>
        <dbReference type="Proteomes" id="UP001174934"/>
    </source>
</evidence>
<proteinExistence type="predicted"/>
<protein>
    <submittedName>
        <fullName evidence="1">Uncharacterized protein</fullName>
    </submittedName>
</protein>
<sequence length="151" mass="16558">MSAGAGRLSSIREQHKNIVFLSDPGSPLISNPACKGYAELADIDALTGPPCPSYPSGPNLGGRLVDQKAANERGVPTKVEERMSSFLFISLTTFANRGTFRQRLIFVYLWLWLPLTEPGVKLASNIQLPISGFQRPAPDTEPRLPPKHQIF</sequence>
<dbReference type="EMBL" id="JAULSR010000004">
    <property type="protein sequence ID" value="KAK0621678.1"/>
    <property type="molecule type" value="Genomic_DNA"/>
</dbReference>
<organism evidence="1 2">
    <name type="scientific">Bombardia bombarda</name>
    <dbReference type="NCBI Taxonomy" id="252184"/>
    <lineage>
        <taxon>Eukaryota</taxon>
        <taxon>Fungi</taxon>
        <taxon>Dikarya</taxon>
        <taxon>Ascomycota</taxon>
        <taxon>Pezizomycotina</taxon>
        <taxon>Sordariomycetes</taxon>
        <taxon>Sordariomycetidae</taxon>
        <taxon>Sordariales</taxon>
        <taxon>Lasiosphaeriaceae</taxon>
        <taxon>Bombardia</taxon>
    </lineage>
</organism>
<gene>
    <name evidence="1" type="ORF">B0T17DRAFT_509007</name>
</gene>
<reference evidence="1" key="1">
    <citation type="submission" date="2023-06" db="EMBL/GenBank/DDBJ databases">
        <title>Genome-scale phylogeny and comparative genomics of the fungal order Sordariales.</title>
        <authorList>
            <consortium name="Lawrence Berkeley National Laboratory"/>
            <person name="Hensen N."/>
            <person name="Bonometti L."/>
            <person name="Westerberg I."/>
            <person name="Brannstrom I.O."/>
            <person name="Guillou S."/>
            <person name="Cros-Aarteil S."/>
            <person name="Calhoun S."/>
            <person name="Haridas S."/>
            <person name="Kuo A."/>
            <person name="Mondo S."/>
            <person name="Pangilinan J."/>
            <person name="Riley R."/>
            <person name="LaButti K."/>
            <person name="Andreopoulos B."/>
            <person name="Lipzen A."/>
            <person name="Chen C."/>
            <person name="Yanf M."/>
            <person name="Daum C."/>
            <person name="Ng V."/>
            <person name="Clum A."/>
            <person name="Steindorff A."/>
            <person name="Ohm R."/>
            <person name="Martin F."/>
            <person name="Silar P."/>
            <person name="Natvig D."/>
            <person name="Lalanne C."/>
            <person name="Gautier V."/>
            <person name="Ament-velasquez S.L."/>
            <person name="Kruys A."/>
            <person name="Hutchinson M.I."/>
            <person name="Powell A.J."/>
            <person name="Barry K."/>
            <person name="Miller A.N."/>
            <person name="Grigoriev I.V."/>
            <person name="Debuchy R."/>
            <person name="Gladieux P."/>
            <person name="Thoren M.H."/>
            <person name="Johannesson H."/>
        </authorList>
    </citation>
    <scope>NUCLEOTIDE SEQUENCE</scope>
    <source>
        <strain evidence="1">SMH3391-2</strain>
    </source>
</reference>
<evidence type="ECO:0000313" key="1">
    <source>
        <dbReference type="EMBL" id="KAK0621678.1"/>
    </source>
</evidence>
<dbReference type="Proteomes" id="UP001174934">
    <property type="component" value="Unassembled WGS sequence"/>
</dbReference>
<comment type="caution">
    <text evidence="1">The sequence shown here is derived from an EMBL/GenBank/DDBJ whole genome shotgun (WGS) entry which is preliminary data.</text>
</comment>
<accession>A0AA39WU56</accession>
<keyword evidence="2" id="KW-1185">Reference proteome</keyword>
<name>A0AA39WU56_9PEZI</name>
<dbReference type="AlphaFoldDB" id="A0AA39WU56"/>